<evidence type="ECO:0000313" key="1">
    <source>
        <dbReference type="EMBL" id="PUE59884.1"/>
    </source>
</evidence>
<comment type="caution">
    <text evidence="1">The sequence shown here is derived from an EMBL/GenBank/DDBJ whole genome shotgun (WGS) entry which is preliminary data.</text>
</comment>
<dbReference type="Proteomes" id="UP000251341">
    <property type="component" value="Unassembled WGS sequence"/>
</dbReference>
<dbReference type="Gene3D" id="1.10.10.10">
    <property type="entry name" value="Winged helix-like DNA-binding domain superfamily/Winged helix DNA-binding domain"/>
    <property type="match status" value="1"/>
</dbReference>
<proteinExistence type="predicted"/>
<dbReference type="InterPro" id="IPR036388">
    <property type="entry name" value="WH-like_DNA-bd_sf"/>
</dbReference>
<organism evidence="1 2">
    <name type="scientific">Limnohabitans curvus</name>
    <dbReference type="NCBI Taxonomy" id="323423"/>
    <lineage>
        <taxon>Bacteria</taxon>
        <taxon>Pseudomonadati</taxon>
        <taxon>Pseudomonadota</taxon>
        <taxon>Betaproteobacteria</taxon>
        <taxon>Burkholderiales</taxon>
        <taxon>Comamonadaceae</taxon>
        <taxon>Limnohabitans</taxon>
    </lineage>
</organism>
<accession>A0A315EV43</accession>
<reference evidence="1 2" key="1">
    <citation type="submission" date="2017-04" db="EMBL/GenBank/DDBJ databases">
        <title>Unexpected and diverse lifestyles within the genus Limnohabitans.</title>
        <authorList>
            <person name="Kasalicky V."/>
            <person name="Mehrshad M."/>
            <person name="Andrei S.-A."/>
            <person name="Salcher M."/>
            <person name="Kratochvilova H."/>
            <person name="Simek K."/>
            <person name="Ghai R."/>
        </authorList>
    </citation>
    <scope>NUCLEOTIDE SEQUENCE [LARGE SCALE GENOMIC DNA]</scope>
    <source>
        <strain evidence="1 2">MWH-C5</strain>
    </source>
</reference>
<evidence type="ECO:0008006" key="3">
    <source>
        <dbReference type="Google" id="ProtNLM"/>
    </source>
</evidence>
<evidence type="ECO:0000313" key="2">
    <source>
        <dbReference type="Proteomes" id="UP000251341"/>
    </source>
</evidence>
<dbReference type="AlphaFoldDB" id="A0A315EV43"/>
<protein>
    <recommendedName>
        <fullName evidence="3">Transposase</fullName>
    </recommendedName>
</protein>
<dbReference type="EMBL" id="NESP01000001">
    <property type="protein sequence ID" value="PUE59884.1"/>
    <property type="molecule type" value="Genomic_DNA"/>
</dbReference>
<gene>
    <name evidence="1" type="ORF">B9Z44_10040</name>
</gene>
<name>A0A315EV43_9BURK</name>
<sequence length="91" mass="10157">MNKKSNKFSPEVKERAVRMVQEHRGEYPSLQALHDNSASTRGSALDVIQNAVGTVDLRSAVTICPVWCSYGMSPTFSQFLLQSLINARCWP</sequence>
<keyword evidence="2" id="KW-1185">Reference proteome</keyword>